<dbReference type="AlphaFoldDB" id="A0A365H154"/>
<keyword evidence="2" id="KW-0812">Transmembrane</keyword>
<feature type="transmembrane region" description="Helical" evidence="2">
    <location>
        <begin position="32"/>
        <end position="52"/>
    </location>
</feature>
<dbReference type="OrthoDB" id="3633278at2"/>
<evidence type="ECO:0000256" key="2">
    <source>
        <dbReference type="SAM" id="Phobius"/>
    </source>
</evidence>
<keyword evidence="2" id="KW-0472">Membrane</keyword>
<evidence type="ECO:0008006" key="5">
    <source>
        <dbReference type="Google" id="ProtNLM"/>
    </source>
</evidence>
<proteinExistence type="predicted"/>
<feature type="compositionally biased region" description="Low complexity" evidence="1">
    <location>
        <begin position="13"/>
        <end position="25"/>
    </location>
</feature>
<evidence type="ECO:0000313" key="4">
    <source>
        <dbReference type="Proteomes" id="UP000251891"/>
    </source>
</evidence>
<evidence type="ECO:0000313" key="3">
    <source>
        <dbReference type="EMBL" id="RAY12825.1"/>
    </source>
</evidence>
<name>A0A365H154_9ACTN</name>
<gene>
    <name evidence="3" type="ORF">DPM19_22665</name>
</gene>
<keyword evidence="4" id="KW-1185">Reference proteome</keyword>
<evidence type="ECO:0000256" key="1">
    <source>
        <dbReference type="SAM" id="MobiDB-lite"/>
    </source>
</evidence>
<comment type="caution">
    <text evidence="3">The sequence shown here is derived from an EMBL/GenBank/DDBJ whole genome shotgun (WGS) entry which is preliminary data.</text>
</comment>
<dbReference type="RefSeq" id="WP_111870013.1">
    <property type="nucleotide sequence ID" value="NZ_QLYX01000011.1"/>
</dbReference>
<keyword evidence="2" id="KW-1133">Transmembrane helix</keyword>
<sequence>MSDPYMQGPPQPQYAGPPQQPARARGGNRGTVVGLIVIGVIVALIAVAGYFARQSDPDTATVGDCIARGTGDSVRVVECTSPDSAYKVVGKVEDKTQAEFSASSRSICRPFPGVETAFWKGETGGDGYVLCLAPAR</sequence>
<protein>
    <recommendedName>
        <fullName evidence="5">Septum formation-related domain-containing protein</fullName>
    </recommendedName>
</protein>
<dbReference type="EMBL" id="QLYX01000011">
    <property type="protein sequence ID" value="RAY12825.1"/>
    <property type="molecule type" value="Genomic_DNA"/>
</dbReference>
<feature type="region of interest" description="Disordered" evidence="1">
    <location>
        <begin position="1"/>
        <end position="26"/>
    </location>
</feature>
<organism evidence="3 4">
    <name type="scientific">Actinomadura craniellae</name>
    <dbReference type="NCBI Taxonomy" id="2231787"/>
    <lineage>
        <taxon>Bacteria</taxon>
        <taxon>Bacillati</taxon>
        <taxon>Actinomycetota</taxon>
        <taxon>Actinomycetes</taxon>
        <taxon>Streptosporangiales</taxon>
        <taxon>Thermomonosporaceae</taxon>
        <taxon>Actinomadura</taxon>
    </lineage>
</organism>
<dbReference type="Proteomes" id="UP000251891">
    <property type="component" value="Unassembled WGS sequence"/>
</dbReference>
<accession>A0A365H154</accession>
<reference evidence="3 4" key="1">
    <citation type="submission" date="2018-06" db="EMBL/GenBank/DDBJ databases">
        <title>Actinomadura craniellae sp. nov. isolated from marine sponge Craniella sp.</title>
        <authorList>
            <person name="Li L."/>
            <person name="Xu Q.H."/>
            <person name="Lin H.W."/>
            <person name="Lu Y.H."/>
        </authorList>
    </citation>
    <scope>NUCLEOTIDE SEQUENCE [LARGE SCALE GENOMIC DNA]</scope>
    <source>
        <strain evidence="3 4">LHW63021</strain>
    </source>
</reference>